<name>A0A0D2XAY3_FUSOF</name>
<dbReference type="EnsemblFungi" id="FOXG_01049T0">
    <property type="protein sequence ID" value="FOXG_01049P0"/>
    <property type="gene ID" value="FOXG_01049"/>
</dbReference>
<sequence>ISCSLGRGVKNPIDTQKKISGLFVAGVSKYCGYKMINQGKSWVDGTSGTPRDWLLTRVCVLFLINDDRPIDDKMRWVAKKRGGEGFGGVALCLCWLRKATLKFSLAT</sequence>
<reference evidence="2" key="1">
    <citation type="journal article" date="2012" name="Mol. Plant Microbe Interact.">
        <title>A highly conserved effector in Fusarium oxysporum is required for full virulence on Arabidopsis.</title>
        <authorList>
            <person name="Thatcher L.F."/>
            <person name="Gardiner D.M."/>
            <person name="Kazan K."/>
            <person name="Manners J."/>
        </authorList>
    </citation>
    <scope>NUCLEOTIDE SEQUENCE [LARGE SCALE GENOMIC DNA]</scope>
    <source>
        <strain evidence="2">Fo5176</strain>
    </source>
</reference>
<reference evidence="1" key="2">
    <citation type="submission" date="2025-08" db="UniProtKB">
        <authorList>
            <consortium name="EnsemblFungi"/>
        </authorList>
    </citation>
    <scope>IDENTIFICATION</scope>
    <source>
        <strain evidence="1">4287 / CBS 123668 / FGSC 9935 / NRRL 34936</strain>
    </source>
</reference>
<evidence type="ECO:0000313" key="1">
    <source>
        <dbReference type="EnsemblFungi" id="FOXG_01049P0"/>
    </source>
</evidence>
<protein>
    <submittedName>
        <fullName evidence="1">Uncharacterized protein</fullName>
    </submittedName>
</protein>
<evidence type="ECO:0000313" key="2">
    <source>
        <dbReference type="Proteomes" id="UP000002489"/>
    </source>
</evidence>
<dbReference type="AlphaFoldDB" id="A0A0D2XAY3"/>
<proteinExistence type="predicted"/>
<organism evidence="1 2">
    <name type="scientific">Fusarium oxysporum (strain Fo5176)</name>
    <name type="common">Fusarium vascular wilt</name>
    <dbReference type="NCBI Taxonomy" id="660025"/>
    <lineage>
        <taxon>Eukaryota</taxon>
        <taxon>Fungi</taxon>
        <taxon>Dikarya</taxon>
        <taxon>Ascomycota</taxon>
        <taxon>Pezizomycotina</taxon>
        <taxon>Sordariomycetes</taxon>
        <taxon>Hypocreomycetidae</taxon>
        <taxon>Hypocreales</taxon>
        <taxon>Nectriaceae</taxon>
        <taxon>Fusarium</taxon>
        <taxon>Fusarium oxysporum species complex</taxon>
    </lineage>
</organism>
<accession>A0A0D2XAY3</accession>
<dbReference type="Proteomes" id="UP000002489">
    <property type="component" value="Unassembled WGS sequence"/>
</dbReference>